<sequence length="249" mass="26271">MNVAGVTRDTPTMQRRKFLAAMGSVTAAGAAGIGTGAFTSVSASRSVSLETASDNDAYLAFTTTDAKNSAYVSNASSGAVSFNLDGDATPEGDGSGLNRNATTQINDIVRIQNQGTEPVLVYVPPSSIDNANSTWKGDSENLRIDPQATNRPHGDYEKEATGNLDGGVADDQISLTGGFHSPPYTYSAYGENEDDRKEEFLLDTGEELSFGLYVKTPDSDKDVDISMEIVADATAVTDSLKAELNSEEE</sequence>
<reference evidence="3 4" key="1">
    <citation type="journal article" date="2019" name="Int. J. Syst. Evol. Microbiol.">
        <title>The Global Catalogue of Microorganisms (GCM) 10K type strain sequencing project: providing services to taxonomists for standard genome sequencing and annotation.</title>
        <authorList>
            <consortium name="The Broad Institute Genomics Platform"/>
            <consortium name="The Broad Institute Genome Sequencing Center for Infectious Disease"/>
            <person name="Wu L."/>
            <person name="Ma J."/>
        </authorList>
    </citation>
    <scope>NUCLEOTIDE SEQUENCE [LARGE SCALE GENOMIC DNA]</scope>
    <source>
        <strain evidence="3 4">JCM 16331</strain>
    </source>
</reference>
<evidence type="ECO:0000256" key="1">
    <source>
        <dbReference type="SAM" id="MobiDB-lite"/>
    </source>
</evidence>
<feature type="region of interest" description="Disordered" evidence="1">
    <location>
        <begin position="131"/>
        <end position="156"/>
    </location>
</feature>
<keyword evidence="2" id="KW-0472">Membrane</keyword>
<evidence type="ECO:0000256" key="2">
    <source>
        <dbReference type="SAM" id="Phobius"/>
    </source>
</evidence>
<evidence type="ECO:0008006" key="5">
    <source>
        <dbReference type="Google" id="ProtNLM"/>
    </source>
</evidence>
<keyword evidence="4" id="KW-1185">Reference proteome</keyword>
<name>A0A830GF77_9EURY</name>
<gene>
    <name evidence="3" type="ORF">GCM10009021_25450</name>
</gene>
<keyword evidence="2" id="KW-1133">Transmembrane helix</keyword>
<evidence type="ECO:0000313" key="3">
    <source>
        <dbReference type="EMBL" id="GGN22764.1"/>
    </source>
</evidence>
<feature type="transmembrane region" description="Helical" evidence="2">
    <location>
        <begin position="18"/>
        <end position="38"/>
    </location>
</feature>
<protein>
    <recommendedName>
        <fullName evidence="5">DUF1102 domain-containing protein</fullName>
    </recommendedName>
</protein>
<evidence type="ECO:0000313" key="4">
    <source>
        <dbReference type="Proteomes" id="UP000608850"/>
    </source>
</evidence>
<dbReference type="AlphaFoldDB" id="A0A830GF77"/>
<dbReference type="EMBL" id="BMOQ01000007">
    <property type="protein sequence ID" value="GGN22764.1"/>
    <property type="molecule type" value="Genomic_DNA"/>
</dbReference>
<comment type="caution">
    <text evidence="3">The sequence shown here is derived from an EMBL/GenBank/DDBJ whole genome shotgun (WGS) entry which is preliminary data.</text>
</comment>
<dbReference type="Proteomes" id="UP000608850">
    <property type="component" value="Unassembled WGS sequence"/>
</dbReference>
<dbReference type="InterPro" id="IPR006311">
    <property type="entry name" value="TAT_signal"/>
</dbReference>
<accession>A0A830GF77</accession>
<keyword evidence="2" id="KW-0812">Transmembrane</keyword>
<proteinExistence type="predicted"/>
<organism evidence="3 4">
    <name type="scientific">Halarchaeum nitratireducens</name>
    <dbReference type="NCBI Taxonomy" id="489913"/>
    <lineage>
        <taxon>Archaea</taxon>
        <taxon>Methanobacteriati</taxon>
        <taxon>Methanobacteriota</taxon>
        <taxon>Stenosarchaea group</taxon>
        <taxon>Halobacteria</taxon>
        <taxon>Halobacteriales</taxon>
        <taxon>Halobacteriaceae</taxon>
    </lineage>
</organism>
<dbReference type="PROSITE" id="PS51318">
    <property type="entry name" value="TAT"/>
    <property type="match status" value="1"/>
</dbReference>